<evidence type="ECO:0000313" key="10">
    <source>
        <dbReference type="Proteomes" id="UP000579153"/>
    </source>
</evidence>
<dbReference type="GO" id="GO:0006071">
    <property type="term" value="P:glycerol metabolic process"/>
    <property type="evidence" value="ECO:0007669"/>
    <property type="project" value="UniProtKB-KW"/>
</dbReference>
<organism evidence="9 10">
    <name type="scientific">Nonomuraea jabiensis</name>
    <dbReference type="NCBI Taxonomy" id="882448"/>
    <lineage>
        <taxon>Bacteria</taxon>
        <taxon>Bacillati</taxon>
        <taxon>Actinomycetota</taxon>
        <taxon>Actinomycetes</taxon>
        <taxon>Streptosporangiales</taxon>
        <taxon>Streptosporangiaceae</taxon>
        <taxon>Nonomuraea</taxon>
    </lineage>
</organism>
<feature type="domain" description="IclR-ED" evidence="8">
    <location>
        <begin position="70"/>
        <end position="247"/>
    </location>
</feature>
<dbReference type="PROSITE" id="PS51078">
    <property type="entry name" value="ICLR_ED"/>
    <property type="match status" value="1"/>
</dbReference>
<comment type="function">
    <text evidence="5">May be an activator protein for the gylABX operon.</text>
</comment>
<dbReference type="GO" id="GO:0003700">
    <property type="term" value="F:DNA-binding transcription factor activity"/>
    <property type="evidence" value="ECO:0007669"/>
    <property type="project" value="TreeGrafter"/>
</dbReference>
<dbReference type="AlphaFoldDB" id="A0A7W9GD09"/>
<keyword evidence="2" id="KW-0805">Transcription regulation</keyword>
<dbReference type="Gene3D" id="3.30.450.40">
    <property type="match status" value="1"/>
</dbReference>
<dbReference type="InterPro" id="IPR036388">
    <property type="entry name" value="WH-like_DNA-bd_sf"/>
</dbReference>
<keyword evidence="3 9" id="KW-0238">DNA-binding</keyword>
<evidence type="ECO:0000259" key="7">
    <source>
        <dbReference type="PROSITE" id="PS51077"/>
    </source>
</evidence>
<sequence>MAAEGGVQSVRRAIGVLDCFGGGDASLSLSDLSRRMGLSTSTTHRLARTLTGAGFLEQEARTGRYRLGPSITELGQLSFHRRGLHRIPPELAELARITSATVDLAVRNDRHAVILSGGSLNPDSGIGLRRPLHSTALGKVLLAWDPEGRADLEALGPLRALTGRTIVDHGELRAELDRVREAGYALNDGESGDGIRTVAVPVLDRQGHARYALAVRSTPLVMSDARIDWFVTHARACARALEVLLIPPAERRLRTSDGWAPA</sequence>
<evidence type="ECO:0000259" key="8">
    <source>
        <dbReference type="PROSITE" id="PS51078"/>
    </source>
</evidence>
<evidence type="ECO:0000313" key="9">
    <source>
        <dbReference type="EMBL" id="MBB5781418.1"/>
    </source>
</evidence>
<protein>
    <recommendedName>
        <fullName evidence="6">Glycerol operon regulatory protein</fullName>
    </recommendedName>
</protein>
<accession>A0A7W9GD09</accession>
<name>A0A7W9GD09_9ACTN</name>
<dbReference type="InterPro" id="IPR005471">
    <property type="entry name" value="Tscrpt_reg_IclR_N"/>
</dbReference>
<dbReference type="InterPro" id="IPR050707">
    <property type="entry name" value="HTH_MetabolicPath_Reg"/>
</dbReference>
<evidence type="ECO:0000256" key="6">
    <source>
        <dbReference type="ARBA" id="ARBA00070406"/>
    </source>
</evidence>
<dbReference type="RefSeq" id="WP_185074720.1">
    <property type="nucleotide sequence ID" value="NZ_JACHMB010000001.1"/>
</dbReference>
<dbReference type="InterPro" id="IPR014757">
    <property type="entry name" value="Tscrpt_reg_IclR_C"/>
</dbReference>
<dbReference type="SUPFAM" id="SSF55781">
    <property type="entry name" value="GAF domain-like"/>
    <property type="match status" value="1"/>
</dbReference>
<dbReference type="PROSITE" id="PS51077">
    <property type="entry name" value="HTH_ICLR"/>
    <property type="match status" value="1"/>
</dbReference>
<evidence type="ECO:0000256" key="4">
    <source>
        <dbReference type="ARBA" id="ARBA00023163"/>
    </source>
</evidence>
<reference evidence="9 10" key="1">
    <citation type="submission" date="2020-08" db="EMBL/GenBank/DDBJ databases">
        <title>Sequencing the genomes of 1000 actinobacteria strains.</title>
        <authorList>
            <person name="Klenk H.-P."/>
        </authorList>
    </citation>
    <scope>NUCLEOTIDE SEQUENCE [LARGE SCALE GENOMIC DNA]</scope>
    <source>
        <strain evidence="9 10">DSM 45507</strain>
    </source>
</reference>
<dbReference type="FunFam" id="1.10.10.10:FF:000056">
    <property type="entry name" value="IclR family transcriptional regulator"/>
    <property type="match status" value="1"/>
</dbReference>
<dbReference type="PANTHER" id="PTHR30136:SF24">
    <property type="entry name" value="HTH-TYPE TRANSCRIPTIONAL REPRESSOR ALLR"/>
    <property type="match status" value="1"/>
</dbReference>
<dbReference type="Gene3D" id="1.10.10.10">
    <property type="entry name" value="Winged helix-like DNA-binding domain superfamily/Winged helix DNA-binding domain"/>
    <property type="match status" value="1"/>
</dbReference>
<feature type="domain" description="HTH iclR-type" evidence="7">
    <location>
        <begin position="7"/>
        <end position="69"/>
    </location>
</feature>
<keyword evidence="4" id="KW-0804">Transcription</keyword>
<proteinExistence type="predicted"/>
<evidence type="ECO:0000256" key="3">
    <source>
        <dbReference type="ARBA" id="ARBA00023125"/>
    </source>
</evidence>
<dbReference type="InterPro" id="IPR036390">
    <property type="entry name" value="WH_DNA-bd_sf"/>
</dbReference>
<evidence type="ECO:0000256" key="1">
    <source>
        <dbReference type="ARBA" id="ARBA00022798"/>
    </source>
</evidence>
<comment type="caution">
    <text evidence="9">The sequence shown here is derived from an EMBL/GenBank/DDBJ whole genome shotgun (WGS) entry which is preliminary data.</text>
</comment>
<dbReference type="SUPFAM" id="SSF46785">
    <property type="entry name" value="Winged helix' DNA-binding domain"/>
    <property type="match status" value="1"/>
</dbReference>
<dbReference type="GO" id="GO:0045892">
    <property type="term" value="P:negative regulation of DNA-templated transcription"/>
    <property type="evidence" value="ECO:0007669"/>
    <property type="project" value="TreeGrafter"/>
</dbReference>
<evidence type="ECO:0000256" key="2">
    <source>
        <dbReference type="ARBA" id="ARBA00023015"/>
    </source>
</evidence>
<dbReference type="InterPro" id="IPR029016">
    <property type="entry name" value="GAF-like_dom_sf"/>
</dbReference>
<dbReference type="Pfam" id="PF01614">
    <property type="entry name" value="IclR_C"/>
    <property type="match status" value="1"/>
</dbReference>
<dbReference type="EMBL" id="JACHMB010000001">
    <property type="protein sequence ID" value="MBB5781418.1"/>
    <property type="molecule type" value="Genomic_DNA"/>
</dbReference>
<keyword evidence="10" id="KW-1185">Reference proteome</keyword>
<dbReference type="Proteomes" id="UP000579153">
    <property type="component" value="Unassembled WGS sequence"/>
</dbReference>
<dbReference type="PANTHER" id="PTHR30136">
    <property type="entry name" value="HELIX-TURN-HELIX TRANSCRIPTIONAL REGULATOR, ICLR FAMILY"/>
    <property type="match status" value="1"/>
</dbReference>
<keyword evidence="1" id="KW-0319">Glycerol metabolism</keyword>
<dbReference type="SMART" id="SM00346">
    <property type="entry name" value="HTH_ICLR"/>
    <property type="match status" value="1"/>
</dbReference>
<dbReference type="GO" id="GO:0003677">
    <property type="term" value="F:DNA binding"/>
    <property type="evidence" value="ECO:0007669"/>
    <property type="project" value="UniProtKB-KW"/>
</dbReference>
<gene>
    <name evidence="9" type="ORF">HD596_008174</name>
</gene>
<evidence type="ECO:0000256" key="5">
    <source>
        <dbReference type="ARBA" id="ARBA00058938"/>
    </source>
</evidence>
<dbReference type="Pfam" id="PF09339">
    <property type="entry name" value="HTH_IclR"/>
    <property type="match status" value="1"/>
</dbReference>